<evidence type="ECO:0000313" key="2">
    <source>
        <dbReference type="EMBL" id="AAM88649.1"/>
    </source>
</evidence>
<reference evidence="3" key="2">
    <citation type="journal article" date="2008" name="Nucleic Acids Res.">
        <title>The rice annotation project database (RAP-DB): 2008 update.</title>
        <authorList>
            <consortium name="The rice annotation project (RAP)"/>
        </authorList>
    </citation>
    <scope>GENOME REANNOTATION</scope>
    <source>
        <strain evidence="3">cv. Nipponbare</strain>
    </source>
</reference>
<feature type="region of interest" description="Disordered" evidence="1">
    <location>
        <begin position="39"/>
        <end position="107"/>
    </location>
</feature>
<organism evidence="2 3">
    <name type="scientific">Oryza sativa subsp. japonica</name>
    <name type="common">Rice</name>
    <dbReference type="NCBI Taxonomy" id="39947"/>
    <lineage>
        <taxon>Eukaryota</taxon>
        <taxon>Viridiplantae</taxon>
        <taxon>Streptophyta</taxon>
        <taxon>Embryophyta</taxon>
        <taxon>Tracheophyta</taxon>
        <taxon>Spermatophyta</taxon>
        <taxon>Magnoliopsida</taxon>
        <taxon>Liliopsida</taxon>
        <taxon>Poales</taxon>
        <taxon>Poaceae</taxon>
        <taxon>BOP clade</taxon>
        <taxon>Oryzoideae</taxon>
        <taxon>Oryzeae</taxon>
        <taxon>Oryzinae</taxon>
        <taxon>Oryza</taxon>
        <taxon>Oryza sativa</taxon>
    </lineage>
</organism>
<feature type="compositionally biased region" description="Basic and acidic residues" evidence="1">
    <location>
        <begin position="75"/>
        <end position="107"/>
    </location>
</feature>
<dbReference type="Proteomes" id="UP000000763">
    <property type="component" value="Chromosome 10"/>
</dbReference>
<dbReference type="EMBL" id="AC092389">
    <property type="protein sequence ID" value="AAM88649.1"/>
    <property type="molecule type" value="Genomic_DNA"/>
</dbReference>
<proteinExistence type="predicted"/>
<evidence type="ECO:0000313" key="3">
    <source>
        <dbReference type="Proteomes" id="UP000000763"/>
    </source>
</evidence>
<protein>
    <submittedName>
        <fullName evidence="2">Uncharacterized protein</fullName>
    </submittedName>
</protein>
<evidence type="ECO:0000256" key="1">
    <source>
        <dbReference type="SAM" id="MobiDB-lite"/>
    </source>
</evidence>
<accession>Q8LN46</accession>
<dbReference type="AlphaFoldDB" id="Q8LN46"/>
<sequence length="107" mass="11493">MVPLIPTPPRVYLGGYAPPPLEHPFRPHTTFVHRERKAVEGAAGEVEARREEVDTEDDATGEVEAGLAEADAEDGAARGIEDEGEKKADVVPGKREPSHRVDSALAT</sequence>
<name>Q8LN46_ORYSJ</name>
<gene>
    <name evidence="2" type="primary">OSJNBa0053C23.11</name>
</gene>
<reference evidence="3" key="1">
    <citation type="journal article" date="2005" name="Nature">
        <title>The map-based sequence of the rice genome.</title>
        <authorList>
            <consortium name="International rice genome sequencing project (IRGSP)"/>
            <person name="Matsumoto T."/>
            <person name="Wu J."/>
            <person name="Kanamori H."/>
            <person name="Katayose Y."/>
            <person name="Fujisawa M."/>
            <person name="Namiki N."/>
            <person name="Mizuno H."/>
            <person name="Yamamoto K."/>
            <person name="Antonio B.A."/>
            <person name="Baba T."/>
            <person name="Sakata K."/>
            <person name="Nagamura Y."/>
            <person name="Aoki H."/>
            <person name="Arikawa K."/>
            <person name="Arita K."/>
            <person name="Bito T."/>
            <person name="Chiden Y."/>
            <person name="Fujitsuka N."/>
            <person name="Fukunaka R."/>
            <person name="Hamada M."/>
            <person name="Harada C."/>
            <person name="Hayashi A."/>
            <person name="Hijishita S."/>
            <person name="Honda M."/>
            <person name="Hosokawa S."/>
            <person name="Ichikawa Y."/>
            <person name="Idonuma A."/>
            <person name="Iijima M."/>
            <person name="Ikeda M."/>
            <person name="Ikeno M."/>
            <person name="Ito K."/>
            <person name="Ito S."/>
            <person name="Ito T."/>
            <person name="Ito Y."/>
            <person name="Ito Y."/>
            <person name="Iwabuchi A."/>
            <person name="Kamiya K."/>
            <person name="Karasawa W."/>
            <person name="Kurita K."/>
            <person name="Katagiri S."/>
            <person name="Kikuta A."/>
            <person name="Kobayashi H."/>
            <person name="Kobayashi N."/>
            <person name="Machita K."/>
            <person name="Maehara T."/>
            <person name="Masukawa M."/>
            <person name="Mizubayashi T."/>
            <person name="Mukai Y."/>
            <person name="Nagasaki H."/>
            <person name="Nagata Y."/>
            <person name="Naito S."/>
            <person name="Nakashima M."/>
            <person name="Nakama Y."/>
            <person name="Nakamichi Y."/>
            <person name="Nakamura M."/>
            <person name="Meguro A."/>
            <person name="Negishi M."/>
            <person name="Ohta I."/>
            <person name="Ohta T."/>
            <person name="Okamoto M."/>
            <person name="Ono N."/>
            <person name="Saji S."/>
            <person name="Sakaguchi M."/>
            <person name="Sakai K."/>
            <person name="Shibata M."/>
            <person name="Shimokawa T."/>
            <person name="Song J."/>
            <person name="Takazaki Y."/>
            <person name="Terasawa K."/>
            <person name="Tsugane M."/>
            <person name="Tsuji K."/>
            <person name="Ueda S."/>
            <person name="Waki K."/>
            <person name="Yamagata H."/>
            <person name="Yamamoto M."/>
            <person name="Yamamoto S."/>
            <person name="Yamane H."/>
            <person name="Yoshiki S."/>
            <person name="Yoshihara R."/>
            <person name="Yukawa K."/>
            <person name="Zhong H."/>
            <person name="Yano M."/>
            <person name="Yuan Q."/>
            <person name="Ouyang S."/>
            <person name="Liu J."/>
            <person name="Jones K.M."/>
            <person name="Gansberger K."/>
            <person name="Moffat K."/>
            <person name="Hill J."/>
            <person name="Bera J."/>
            <person name="Fadrosh D."/>
            <person name="Jin S."/>
            <person name="Johri S."/>
            <person name="Kim M."/>
            <person name="Overton L."/>
            <person name="Reardon M."/>
            <person name="Tsitrin T."/>
            <person name="Vuong H."/>
            <person name="Weaver B."/>
            <person name="Ciecko A."/>
            <person name="Tallon L."/>
            <person name="Jackson J."/>
            <person name="Pai G."/>
            <person name="Aken S.V."/>
            <person name="Utterback T."/>
            <person name="Reidmuller S."/>
            <person name="Feldblyum T."/>
            <person name="Hsiao J."/>
            <person name="Zismann V."/>
            <person name="Iobst S."/>
            <person name="de Vazeille A.R."/>
            <person name="Buell C.R."/>
            <person name="Ying K."/>
            <person name="Li Y."/>
            <person name="Lu T."/>
            <person name="Huang Y."/>
            <person name="Zhao Q."/>
            <person name="Feng Q."/>
            <person name="Zhang L."/>
            <person name="Zhu J."/>
            <person name="Weng Q."/>
            <person name="Mu J."/>
            <person name="Lu Y."/>
            <person name="Fan D."/>
            <person name="Liu Y."/>
            <person name="Guan J."/>
            <person name="Zhang Y."/>
            <person name="Yu S."/>
            <person name="Liu X."/>
            <person name="Zhang Y."/>
            <person name="Hong G."/>
            <person name="Han B."/>
            <person name="Choisne N."/>
            <person name="Demange N."/>
            <person name="Orjeda G."/>
            <person name="Samain S."/>
            <person name="Cattolico L."/>
            <person name="Pelletier E."/>
            <person name="Couloux A."/>
            <person name="Segurens B."/>
            <person name="Wincker P."/>
            <person name="D'Hont A."/>
            <person name="Scarpelli C."/>
            <person name="Weissenbach J."/>
            <person name="Salanoubat M."/>
            <person name="Quetier F."/>
            <person name="Yu Y."/>
            <person name="Kim H.R."/>
            <person name="Rambo T."/>
            <person name="Currie J."/>
            <person name="Collura K."/>
            <person name="Luo M."/>
            <person name="Yang T."/>
            <person name="Ammiraju J.S.S."/>
            <person name="Engler F."/>
            <person name="Soderlund C."/>
            <person name="Wing R.A."/>
            <person name="Palmer L.E."/>
            <person name="de la Bastide M."/>
            <person name="Spiegel L."/>
            <person name="Nascimento L."/>
            <person name="Zutavern T."/>
            <person name="O'Shaughnessy A."/>
            <person name="Dike S."/>
            <person name="Dedhia N."/>
            <person name="Preston R."/>
            <person name="Balija V."/>
            <person name="McCombie W.R."/>
            <person name="Chow T."/>
            <person name="Chen H."/>
            <person name="Chung M."/>
            <person name="Chen C."/>
            <person name="Shaw J."/>
            <person name="Wu H."/>
            <person name="Hsiao K."/>
            <person name="Chao Y."/>
            <person name="Chu M."/>
            <person name="Cheng C."/>
            <person name="Hour A."/>
            <person name="Lee P."/>
            <person name="Lin S."/>
            <person name="Lin Y."/>
            <person name="Liou J."/>
            <person name="Liu S."/>
            <person name="Hsing Y."/>
            <person name="Raghuvanshi S."/>
            <person name="Mohanty A."/>
            <person name="Bharti A.K."/>
            <person name="Gaur A."/>
            <person name="Gupta V."/>
            <person name="Kumar D."/>
            <person name="Ravi V."/>
            <person name="Vij S."/>
            <person name="Kapur A."/>
            <person name="Khurana P."/>
            <person name="Khurana P."/>
            <person name="Khurana J.P."/>
            <person name="Tyagi A.K."/>
            <person name="Gaikwad K."/>
            <person name="Singh A."/>
            <person name="Dalal V."/>
            <person name="Srivastava S."/>
            <person name="Dixit A."/>
            <person name="Pal A.K."/>
            <person name="Ghazi I.A."/>
            <person name="Yadav M."/>
            <person name="Pandit A."/>
            <person name="Bhargava A."/>
            <person name="Sureshbabu K."/>
            <person name="Batra K."/>
            <person name="Sharma T.R."/>
            <person name="Mohapatra T."/>
            <person name="Singh N.K."/>
            <person name="Messing J."/>
            <person name="Nelson A.B."/>
            <person name="Fuks G."/>
            <person name="Kavchok S."/>
            <person name="Keizer G."/>
            <person name="Linton E."/>
            <person name="Llaca V."/>
            <person name="Song R."/>
            <person name="Tanyolac B."/>
            <person name="Young S."/>
            <person name="Ho-Il K."/>
            <person name="Hahn J.H."/>
            <person name="Sangsakoo G."/>
            <person name="Vanavichit A."/>
            <person name="de Mattos Luiz.A.T."/>
            <person name="Zimmer P.D."/>
            <person name="Malone G."/>
            <person name="Dellagostin O."/>
            <person name="de Oliveira A.C."/>
            <person name="Bevan M."/>
            <person name="Bancroft I."/>
            <person name="Minx P."/>
            <person name="Cordum H."/>
            <person name="Wilson R."/>
            <person name="Cheng Z."/>
            <person name="Jin W."/>
            <person name="Jiang J."/>
            <person name="Leong S.A."/>
            <person name="Iwama H."/>
            <person name="Gojobori T."/>
            <person name="Itoh T."/>
            <person name="Niimura Y."/>
            <person name="Fujii Y."/>
            <person name="Habara T."/>
            <person name="Sakai H."/>
            <person name="Sato Y."/>
            <person name="Wilson G."/>
            <person name="Kumar K."/>
            <person name="McCouch S."/>
            <person name="Juretic N."/>
            <person name="Hoen D."/>
            <person name="Wright S."/>
            <person name="Bruskiewich R."/>
            <person name="Bureau T."/>
            <person name="Miyao A."/>
            <person name="Hirochika H."/>
            <person name="Nishikawa T."/>
            <person name="Kadowaki K."/>
            <person name="Sugiura M."/>
            <person name="Burr B."/>
            <person name="Sasaki T."/>
        </authorList>
    </citation>
    <scope>NUCLEOTIDE SEQUENCE [LARGE SCALE GENOMIC DNA]</scope>
    <source>
        <strain evidence="3">cv. Nipponbare</strain>
    </source>
</reference>